<sequence>MKISFEFFPPKTEQGKEKLIQVRQSLSVVSPKYFSTTSGAGGKTQDTTLEAVLDIQKNNNIPATPHLSCIGLKKSNIIELLDKYKAININHIIALRGDIPSSIRNMGDFHYANELVEFIRSKYNDNFNIEVAAYPEMHPQAKNIESDLTHFVNKVKAGANGAITQYFYNADAYFRFQDDVQKLGINIPITPGIMPITNYTKLLNFSNMCGAQIPKWILERLKFYENDLESLNDFGFDVVANLCQTLKNQGVNSFHFYSMNLVEPSLKLAKNII</sequence>
<reference evidence="13 14" key="1">
    <citation type="submission" date="2020-05" db="EMBL/GenBank/DDBJ databases">
        <title>Horizontal transmission and recombination maintain forever young bacterial symbiont genomes.</title>
        <authorList>
            <person name="Russell S.L."/>
            <person name="Pepper-Tunick E."/>
            <person name="Svedberg J."/>
            <person name="Byrne A."/>
            <person name="Ruelas Castillo J."/>
            <person name="Vollmers C."/>
            <person name="Beinart R.A."/>
            <person name="Corbett-Detig R."/>
        </authorList>
    </citation>
    <scope>NUCLEOTIDE SEQUENCE [LARGE SCALE GENOMIC DNA]</scope>
    <source>
        <strain evidence="13">Monterey_2004</strain>
    </source>
</reference>
<dbReference type="SUPFAM" id="SSF51730">
    <property type="entry name" value="FAD-linked oxidoreductase"/>
    <property type="match status" value="1"/>
</dbReference>
<evidence type="ECO:0000256" key="3">
    <source>
        <dbReference type="ARBA" id="ARBA00006743"/>
    </source>
</evidence>
<evidence type="ECO:0000313" key="13">
    <source>
        <dbReference type="EMBL" id="NYT52872.1"/>
    </source>
</evidence>
<dbReference type="InterPro" id="IPR003171">
    <property type="entry name" value="Mehydrof_redctse-like"/>
</dbReference>
<dbReference type="EMBL" id="JACCHU010000002">
    <property type="protein sequence ID" value="NYT52872.1"/>
    <property type="molecule type" value="Genomic_DNA"/>
</dbReference>
<keyword evidence="4" id="KW-0028">Amino-acid biosynthesis</keyword>
<evidence type="ECO:0000256" key="9">
    <source>
        <dbReference type="ARBA" id="ARBA00023167"/>
    </source>
</evidence>
<dbReference type="PANTHER" id="PTHR45754">
    <property type="entry name" value="METHYLENETETRAHYDROFOLATE REDUCTASE"/>
    <property type="match status" value="1"/>
</dbReference>
<evidence type="ECO:0000256" key="10">
    <source>
        <dbReference type="ARBA" id="ARBA00034478"/>
    </source>
</evidence>
<comment type="cofactor">
    <cofactor evidence="1 12">
        <name>FAD</name>
        <dbReference type="ChEBI" id="CHEBI:57692"/>
    </cofactor>
</comment>
<protein>
    <recommendedName>
        <fullName evidence="12">Methylenetetrahydrofolate reductase</fullName>
        <ecNumber evidence="12">1.5.1.54</ecNumber>
    </recommendedName>
</protein>
<comment type="caution">
    <text evidence="13">The sequence shown here is derived from an EMBL/GenBank/DDBJ whole genome shotgun (WGS) entry which is preliminary data.</text>
</comment>
<dbReference type="InterPro" id="IPR004620">
    <property type="entry name" value="MTHF_reductase_bac"/>
</dbReference>
<dbReference type="CDD" id="cd00537">
    <property type="entry name" value="MTHFR"/>
    <property type="match status" value="1"/>
</dbReference>
<evidence type="ECO:0000313" key="14">
    <source>
        <dbReference type="Proteomes" id="UP000525329"/>
    </source>
</evidence>
<comment type="catalytic activity">
    <reaction evidence="11">
        <text>(6S)-5-methyl-5,6,7,8-tetrahydrofolate + NAD(+) = (6R)-5,10-methylene-5,6,7,8-tetrahydrofolate + NADH + H(+)</text>
        <dbReference type="Rhea" id="RHEA:19821"/>
        <dbReference type="ChEBI" id="CHEBI:15378"/>
        <dbReference type="ChEBI" id="CHEBI:15636"/>
        <dbReference type="ChEBI" id="CHEBI:18608"/>
        <dbReference type="ChEBI" id="CHEBI:57540"/>
        <dbReference type="ChEBI" id="CHEBI:57945"/>
        <dbReference type="EC" id="1.5.1.54"/>
    </reaction>
    <physiologicalReaction direction="right-to-left" evidence="11">
        <dbReference type="Rhea" id="RHEA:19823"/>
    </physiologicalReaction>
</comment>
<keyword evidence="7 12" id="KW-0560">Oxidoreductase</keyword>
<dbReference type="GO" id="GO:0005829">
    <property type="term" value="C:cytosol"/>
    <property type="evidence" value="ECO:0007669"/>
    <property type="project" value="InterPro"/>
</dbReference>
<evidence type="ECO:0000256" key="6">
    <source>
        <dbReference type="ARBA" id="ARBA00022827"/>
    </source>
</evidence>
<evidence type="ECO:0000256" key="1">
    <source>
        <dbReference type="ARBA" id="ARBA00001974"/>
    </source>
</evidence>
<dbReference type="GO" id="GO:0035999">
    <property type="term" value="P:tetrahydrofolate interconversion"/>
    <property type="evidence" value="ECO:0007669"/>
    <property type="project" value="UniProtKB-UniPathway"/>
</dbReference>
<dbReference type="EC" id="1.5.1.54" evidence="12"/>
<dbReference type="Pfam" id="PF02219">
    <property type="entry name" value="MTHFR"/>
    <property type="match status" value="1"/>
</dbReference>
<dbReference type="UniPathway" id="UPA00193"/>
<keyword evidence="8" id="KW-0520">NAD</keyword>
<keyword evidence="5 12" id="KW-0285">Flavoprotein</keyword>
<keyword evidence="9" id="KW-0486">Methionine biosynthesis</keyword>
<dbReference type="PANTHER" id="PTHR45754:SF3">
    <property type="entry name" value="METHYLENETETRAHYDROFOLATE REDUCTASE (NADPH)"/>
    <property type="match status" value="1"/>
</dbReference>
<gene>
    <name evidence="13" type="primary">metF</name>
    <name evidence="13" type="ORF">H0A74_04830</name>
</gene>
<organism evidence="13 14">
    <name type="scientific">Candidatus Vesicomyosocius endoextente</name>
    <dbReference type="NCBI Taxonomy" id="2738853"/>
    <lineage>
        <taxon>Bacteria</taxon>
        <taxon>Pseudomonadati</taxon>
        <taxon>Pseudomonadota</taxon>
        <taxon>Gammaproteobacteria</taxon>
        <taxon>Candidatus Pseudothioglobaceae</taxon>
        <taxon>Candidatus Vesicomyidisocius</taxon>
    </lineage>
</organism>
<accession>A0A853GB31</accession>
<proteinExistence type="inferred from homology"/>
<dbReference type="AlphaFoldDB" id="A0A853GB31"/>
<evidence type="ECO:0000256" key="12">
    <source>
        <dbReference type="RuleBase" id="RU003862"/>
    </source>
</evidence>
<evidence type="ECO:0000256" key="4">
    <source>
        <dbReference type="ARBA" id="ARBA00022605"/>
    </source>
</evidence>
<dbReference type="GO" id="GO:0106312">
    <property type="term" value="F:methylenetetrahydrofolate reductase (NADH) activity"/>
    <property type="evidence" value="ECO:0007669"/>
    <property type="project" value="UniProtKB-EC"/>
</dbReference>
<dbReference type="NCBIfam" id="TIGR00676">
    <property type="entry name" value="fadh2"/>
    <property type="match status" value="1"/>
</dbReference>
<comment type="similarity">
    <text evidence="3 12">Belongs to the methylenetetrahydrofolate reductase family.</text>
</comment>
<comment type="pathway">
    <text evidence="10">Amino-acid biosynthesis; L-methionine biosynthesis via de novo pathway.</text>
</comment>
<dbReference type="Gene3D" id="3.20.20.220">
    <property type="match status" value="1"/>
</dbReference>
<evidence type="ECO:0000256" key="5">
    <source>
        <dbReference type="ARBA" id="ARBA00022630"/>
    </source>
</evidence>
<dbReference type="GO" id="GO:0071949">
    <property type="term" value="F:FAD binding"/>
    <property type="evidence" value="ECO:0007669"/>
    <property type="project" value="TreeGrafter"/>
</dbReference>
<evidence type="ECO:0000256" key="2">
    <source>
        <dbReference type="ARBA" id="ARBA00004777"/>
    </source>
</evidence>
<dbReference type="InterPro" id="IPR029041">
    <property type="entry name" value="FAD-linked_oxidoreductase-like"/>
</dbReference>
<dbReference type="Proteomes" id="UP000525329">
    <property type="component" value="Unassembled WGS sequence"/>
</dbReference>
<comment type="pathway">
    <text evidence="2 12">One-carbon metabolism; tetrahydrofolate interconversion.</text>
</comment>
<evidence type="ECO:0000256" key="8">
    <source>
        <dbReference type="ARBA" id="ARBA00023027"/>
    </source>
</evidence>
<name>A0A853GB31_9GAMM</name>
<keyword evidence="6 12" id="KW-0274">FAD</keyword>
<dbReference type="GO" id="GO:0009086">
    <property type="term" value="P:methionine biosynthetic process"/>
    <property type="evidence" value="ECO:0007669"/>
    <property type="project" value="UniProtKB-KW"/>
</dbReference>
<evidence type="ECO:0000256" key="11">
    <source>
        <dbReference type="ARBA" id="ARBA00048628"/>
    </source>
</evidence>
<evidence type="ECO:0000256" key="7">
    <source>
        <dbReference type="ARBA" id="ARBA00023002"/>
    </source>
</evidence>